<dbReference type="InterPro" id="IPR022581">
    <property type="entry name" value="Spt5_N"/>
</dbReference>
<protein>
    <recommendedName>
        <fullName evidence="3">Transcription elongation factor SPT5</fullName>
    </recommendedName>
    <alternativeName>
        <fullName evidence="12">DRB sensitivity-inducing factor large subunit</fullName>
    </alternativeName>
    <alternativeName>
        <fullName evidence="4">Transcription elongation factor spt5</fullName>
    </alternativeName>
</protein>
<keyword evidence="17" id="KW-1185">Reference proteome</keyword>
<dbReference type="InterPro" id="IPR041977">
    <property type="entry name" value="KOW_Spt5_4"/>
</dbReference>
<feature type="compositionally biased region" description="Low complexity" evidence="13">
    <location>
        <begin position="726"/>
        <end position="746"/>
    </location>
</feature>
<dbReference type="InterPro" id="IPR006645">
    <property type="entry name" value="NGN-like_dom"/>
</dbReference>
<dbReference type="Proteomes" id="UP000007648">
    <property type="component" value="Unassembled WGS sequence"/>
</dbReference>
<feature type="compositionally biased region" description="Acidic residues" evidence="13">
    <location>
        <begin position="1"/>
        <end position="23"/>
    </location>
</feature>
<evidence type="ECO:0000256" key="12">
    <source>
        <dbReference type="ARBA" id="ARBA00029645"/>
    </source>
</evidence>
<evidence type="ECO:0000256" key="13">
    <source>
        <dbReference type="SAM" id="MobiDB-lite"/>
    </source>
</evidence>
<feature type="region of interest" description="Disordered" evidence="13">
    <location>
        <begin position="723"/>
        <end position="746"/>
    </location>
</feature>
<feature type="domain" description="KOW" evidence="15">
    <location>
        <begin position="667"/>
        <end position="694"/>
    </location>
</feature>
<dbReference type="GO" id="GO:0003729">
    <property type="term" value="F:mRNA binding"/>
    <property type="evidence" value="ECO:0007669"/>
    <property type="project" value="TreeGrafter"/>
</dbReference>
<comment type="subcellular location">
    <subcellularLocation>
        <location evidence="1">Nucleus</location>
    </subcellularLocation>
</comment>
<dbReference type="InterPro" id="IPR036735">
    <property type="entry name" value="NGN_dom_sf"/>
</dbReference>
<dbReference type="SUPFAM" id="SSF50104">
    <property type="entry name" value="Translation proteins SH3-like domain"/>
    <property type="match status" value="1"/>
</dbReference>
<dbReference type="InterPro" id="IPR041978">
    <property type="entry name" value="KOW_Spt5_5"/>
</dbReference>
<dbReference type="FunFam" id="2.30.30.30:FF:000013">
    <property type="entry name" value="Transcription elongation factor SPT5"/>
    <property type="match status" value="1"/>
</dbReference>
<sequence length="773" mass="85213">GSKEEEEEEKEEDEDEDEEDEEEQPRKKPRHHGFILDEAEEDYDEEEEEEEAEWEVGAEDIVDRAGLPGPGSPEANPREDCSGARRLQNAWRDQREEELVQYFTQKYAPPSSREAGRGAPRQPPDHIAQQRLLPGIRDPRLWMVKCKVGQEKATALTLLRKFAASRFSDSPLKIRSVVAPEHLKGYVYVEAHKLCHVLDAIQDVASLRQGCGYPKPVPVEEMTDVLKVRRCQAPSLRPGSWVRVRAGLYKGDLAQVTRSEPGNAAVFLKMIPRIDYDRGAPTPGFPKRKRLPRPPQKLLDIQKIRSLGGKLSRDGDFLLFRGERYSPEGFLFKTFPPSALVTEGVSPALSELQHFEERPEALQELELRMDDDGAAERSFGAGDKVRVSAGDLINLRGRVLGVQGPHVTVMPEHELLREPLQLPARELRKYFEVGEHVQVLAGRYRGTTGFVLKVEPSFVLLLSDLGREELKVLPRDLRLCPDTAAPEDVWGRHRWGEMVQLSPSTVGVIVGLDADALQVLDMEDRVVTMRRQAVTARKDNRLAMALDGQQNGVRVRDSVRVVEGPRTGLQATVLHLFRGIAFLRSRTLTEHGGLFACKCRHLLLAGAAQSGRGRDLLAGGLTAGPSPHPASPRHPGPAGAGRGAFESAAAGGRGRGSRGPGDRHPHKGLLGQSVRICQGPYKGYIGRVKDVTEDLARVELHSTCQTISVHPQRLAPVGAARPAFRPADSATPSGSSSQTPTYSSFTPMYSGAYTPIHVGGAWDPSSSNTPSRL</sequence>
<dbReference type="Gene3D" id="3.30.70.940">
    <property type="entry name" value="NusG, N-terminal domain"/>
    <property type="match status" value="1"/>
</dbReference>
<proteinExistence type="inferred from homology"/>
<keyword evidence="8" id="KW-0805">Transcription regulation</keyword>
<dbReference type="Gene3D" id="2.30.30.30">
    <property type="match status" value="3"/>
</dbReference>
<dbReference type="SMART" id="SM00739">
    <property type="entry name" value="KOW"/>
    <property type="match status" value="5"/>
</dbReference>
<dbReference type="AlphaFoldDB" id="A0A7N4PDB0"/>
<keyword evidence="7" id="KW-0677">Repeat</keyword>
<dbReference type="InterPro" id="IPR014722">
    <property type="entry name" value="Rib_uL2_dom2"/>
</dbReference>
<evidence type="ECO:0000256" key="2">
    <source>
        <dbReference type="ARBA" id="ARBA00006956"/>
    </source>
</evidence>
<evidence type="ECO:0000256" key="8">
    <source>
        <dbReference type="ARBA" id="ARBA00023015"/>
    </source>
</evidence>
<evidence type="ECO:0000256" key="3">
    <source>
        <dbReference type="ARBA" id="ARBA00020181"/>
    </source>
</evidence>
<evidence type="ECO:0000259" key="14">
    <source>
        <dbReference type="SMART" id="SM00738"/>
    </source>
</evidence>
<dbReference type="SMART" id="SM00738">
    <property type="entry name" value="NGN"/>
    <property type="match status" value="1"/>
</dbReference>
<dbReference type="Pfam" id="PF03439">
    <property type="entry name" value="Spt5-NGN"/>
    <property type="match status" value="1"/>
</dbReference>
<evidence type="ECO:0000256" key="11">
    <source>
        <dbReference type="ARBA" id="ARBA00023242"/>
    </source>
</evidence>
<keyword evidence="5" id="KW-0678">Repressor</keyword>
<dbReference type="InterPro" id="IPR008991">
    <property type="entry name" value="Translation_prot_SH3-like_sf"/>
</dbReference>
<dbReference type="CDD" id="cd06084">
    <property type="entry name" value="KOW_Spt5_4"/>
    <property type="match status" value="1"/>
</dbReference>
<organism evidence="16 17">
    <name type="scientific">Sarcophilus harrisii</name>
    <name type="common">Tasmanian devil</name>
    <name type="synonym">Sarcophilus laniarius</name>
    <dbReference type="NCBI Taxonomy" id="9305"/>
    <lineage>
        <taxon>Eukaryota</taxon>
        <taxon>Metazoa</taxon>
        <taxon>Chordata</taxon>
        <taxon>Craniata</taxon>
        <taxon>Vertebrata</taxon>
        <taxon>Euteleostomi</taxon>
        <taxon>Mammalia</taxon>
        <taxon>Metatheria</taxon>
        <taxon>Dasyuromorphia</taxon>
        <taxon>Dasyuridae</taxon>
        <taxon>Sarcophilus</taxon>
    </lineage>
</organism>
<dbReference type="InterPro" id="IPR041976">
    <property type="entry name" value="KOW_Spt5_3"/>
</dbReference>
<dbReference type="PANTHER" id="PTHR11125">
    <property type="entry name" value="SUPPRESSOR OF TY 5"/>
    <property type="match status" value="1"/>
</dbReference>
<dbReference type="GeneTree" id="ENSGT00440000037640"/>
<dbReference type="InterPro" id="IPR041973">
    <property type="entry name" value="KOW_Spt5_1"/>
</dbReference>
<dbReference type="Pfam" id="PF23284">
    <property type="entry name" value="KOW2_Spt5"/>
    <property type="match status" value="1"/>
</dbReference>
<reference evidence="16 17" key="1">
    <citation type="journal article" date="2011" name="Proc. Natl. Acad. Sci. U.S.A.">
        <title>Genetic diversity and population structure of the endangered marsupial Sarcophilus harrisii (Tasmanian devil).</title>
        <authorList>
            <person name="Miller W."/>
            <person name="Hayes V.M."/>
            <person name="Ratan A."/>
            <person name="Petersen D.C."/>
            <person name="Wittekindt N.E."/>
            <person name="Miller J."/>
            <person name="Walenz B."/>
            <person name="Knight J."/>
            <person name="Qi J."/>
            <person name="Zhao F."/>
            <person name="Wang Q."/>
            <person name="Bedoya-Reina O.C."/>
            <person name="Katiyar N."/>
            <person name="Tomsho L.P."/>
            <person name="Kasson L.M."/>
            <person name="Hardie R.A."/>
            <person name="Woodbridge P."/>
            <person name="Tindall E.A."/>
            <person name="Bertelsen M.F."/>
            <person name="Dixon D."/>
            <person name="Pyecroft S."/>
            <person name="Helgen K.M."/>
            <person name="Lesk A.M."/>
            <person name="Pringle T.H."/>
            <person name="Patterson N."/>
            <person name="Zhang Y."/>
            <person name="Kreiss A."/>
            <person name="Woods G.M."/>
            <person name="Jones M.E."/>
            <person name="Schuster S.C."/>
        </authorList>
    </citation>
    <scope>NUCLEOTIDE SEQUENCE [LARGE SCALE GENOMIC DNA]</scope>
</reference>
<keyword evidence="11" id="KW-0539">Nucleus</keyword>
<dbReference type="GO" id="GO:0032044">
    <property type="term" value="C:DSIF complex"/>
    <property type="evidence" value="ECO:0007669"/>
    <property type="project" value="TreeGrafter"/>
</dbReference>
<feature type="domain" description="KOW" evidence="15">
    <location>
        <begin position="235"/>
        <end position="262"/>
    </location>
</feature>
<dbReference type="CDD" id="cd06085">
    <property type="entry name" value="KOW_Spt5_5"/>
    <property type="match status" value="1"/>
</dbReference>
<dbReference type="PANTHER" id="PTHR11125:SF7">
    <property type="entry name" value="TRANSCRIPTION ELONGATION FACTOR SPT5"/>
    <property type="match status" value="1"/>
</dbReference>
<name>A0A7N4PDB0_SARHA</name>
<dbReference type="CDD" id="cd09888">
    <property type="entry name" value="NGN_Euk"/>
    <property type="match status" value="1"/>
</dbReference>
<evidence type="ECO:0000256" key="5">
    <source>
        <dbReference type="ARBA" id="ARBA00022491"/>
    </source>
</evidence>
<feature type="compositionally biased region" description="Acidic residues" evidence="13">
    <location>
        <begin position="37"/>
        <end position="60"/>
    </location>
</feature>
<evidence type="ECO:0000256" key="9">
    <source>
        <dbReference type="ARBA" id="ARBA00023159"/>
    </source>
</evidence>
<dbReference type="GO" id="GO:0006368">
    <property type="term" value="P:transcription elongation by RNA polymerase II"/>
    <property type="evidence" value="ECO:0007669"/>
    <property type="project" value="TreeGrafter"/>
</dbReference>
<keyword evidence="9" id="KW-0010">Activator</keyword>
<feature type="compositionally biased region" description="Pro residues" evidence="13">
    <location>
        <begin position="626"/>
        <end position="635"/>
    </location>
</feature>
<dbReference type="CDD" id="cd06082">
    <property type="entry name" value="KOW_Spt5_2"/>
    <property type="match status" value="1"/>
</dbReference>
<evidence type="ECO:0000313" key="16">
    <source>
        <dbReference type="Ensembl" id="ENSSHAP00000036756.1"/>
    </source>
</evidence>
<dbReference type="InterPro" id="IPR005100">
    <property type="entry name" value="NGN-domain"/>
</dbReference>
<dbReference type="CDD" id="cd06083">
    <property type="entry name" value="KOW_Spt5_3"/>
    <property type="match status" value="1"/>
</dbReference>
<dbReference type="InterPro" id="IPR039659">
    <property type="entry name" value="SPT5"/>
</dbReference>
<feature type="region of interest" description="Disordered" evidence="13">
    <location>
        <begin position="616"/>
        <end position="671"/>
    </location>
</feature>
<feature type="region of interest" description="Disordered" evidence="13">
    <location>
        <begin position="106"/>
        <end position="130"/>
    </location>
</feature>
<dbReference type="InterPro" id="IPR039385">
    <property type="entry name" value="NGN_Euk"/>
</dbReference>
<dbReference type="InParanoid" id="A0A7N4PDB0"/>
<dbReference type="GO" id="GO:0006357">
    <property type="term" value="P:regulation of transcription by RNA polymerase II"/>
    <property type="evidence" value="ECO:0007669"/>
    <property type="project" value="InterPro"/>
</dbReference>
<keyword evidence="6" id="KW-0597">Phosphoprotein</keyword>
<evidence type="ECO:0000313" key="17">
    <source>
        <dbReference type="Proteomes" id="UP000007648"/>
    </source>
</evidence>
<dbReference type="InterPro" id="IPR041975">
    <property type="entry name" value="KOW_Spt5_2"/>
</dbReference>
<dbReference type="InterPro" id="IPR057936">
    <property type="entry name" value="KOWx_Spt5"/>
</dbReference>
<dbReference type="Ensembl" id="ENSSHAT00000024480.1">
    <property type="protein sequence ID" value="ENSSHAP00000036756.1"/>
    <property type="gene ID" value="ENSSHAG00000032234.1"/>
</dbReference>
<comment type="similarity">
    <text evidence="2">Belongs to the SPT5 family.</text>
</comment>
<evidence type="ECO:0000256" key="1">
    <source>
        <dbReference type="ARBA" id="ARBA00004123"/>
    </source>
</evidence>
<evidence type="ECO:0000256" key="6">
    <source>
        <dbReference type="ARBA" id="ARBA00022553"/>
    </source>
</evidence>
<dbReference type="Pfam" id="PF23291">
    <property type="entry name" value="KOW4_SPT5"/>
    <property type="match status" value="1"/>
</dbReference>
<feature type="domain" description="KOW" evidence="15">
    <location>
        <begin position="378"/>
        <end position="405"/>
    </location>
</feature>
<dbReference type="Pfam" id="PF23290">
    <property type="entry name" value="KOW5_SPT5"/>
    <property type="match status" value="1"/>
</dbReference>
<feature type="domain" description="NusG-like N-terminal" evidence="14">
    <location>
        <begin position="138"/>
        <end position="229"/>
    </location>
</feature>
<feature type="domain" description="KOW" evidence="15">
    <location>
        <begin position="552"/>
        <end position="579"/>
    </location>
</feature>
<dbReference type="CDD" id="cd06081">
    <property type="entry name" value="KOW_Spt5_1"/>
    <property type="match status" value="1"/>
</dbReference>
<dbReference type="Pfam" id="PF23037">
    <property type="entry name" value="KOWx_SPT5"/>
    <property type="match status" value="1"/>
</dbReference>
<keyword evidence="10" id="KW-0804">Transcription</keyword>
<reference evidence="16" key="3">
    <citation type="submission" date="2025-09" db="UniProtKB">
        <authorList>
            <consortium name="Ensembl"/>
        </authorList>
    </citation>
    <scope>IDENTIFICATION</scope>
</reference>
<dbReference type="Pfam" id="PF11942">
    <property type="entry name" value="Spt5_N"/>
    <property type="match status" value="1"/>
</dbReference>
<dbReference type="InterPro" id="IPR005824">
    <property type="entry name" value="KOW"/>
</dbReference>
<dbReference type="Pfam" id="PF23042">
    <property type="entry name" value="KOW1_SPT5"/>
    <property type="match status" value="1"/>
</dbReference>
<reference evidence="16" key="2">
    <citation type="submission" date="2025-08" db="UniProtKB">
        <authorList>
            <consortium name="Ensembl"/>
        </authorList>
    </citation>
    <scope>IDENTIFICATION</scope>
</reference>
<feature type="domain" description="KOW" evidence="15">
    <location>
        <begin position="430"/>
        <end position="457"/>
    </location>
</feature>
<dbReference type="GO" id="GO:0032784">
    <property type="term" value="P:regulation of DNA-templated transcription elongation"/>
    <property type="evidence" value="ECO:0007669"/>
    <property type="project" value="InterPro"/>
</dbReference>
<evidence type="ECO:0000259" key="15">
    <source>
        <dbReference type="SMART" id="SM00739"/>
    </source>
</evidence>
<evidence type="ECO:0000256" key="10">
    <source>
        <dbReference type="ARBA" id="ARBA00023163"/>
    </source>
</evidence>
<evidence type="ECO:0000256" key="4">
    <source>
        <dbReference type="ARBA" id="ARBA00021370"/>
    </source>
</evidence>
<evidence type="ECO:0000256" key="7">
    <source>
        <dbReference type="ARBA" id="ARBA00022737"/>
    </source>
</evidence>
<accession>A0A7N4PDB0</accession>
<feature type="region of interest" description="Disordered" evidence="13">
    <location>
        <begin position="1"/>
        <end position="82"/>
    </location>
</feature>